<dbReference type="GO" id="GO:0044528">
    <property type="term" value="P:regulation of mitochondrial mRNA stability"/>
    <property type="evidence" value="ECO:0007669"/>
    <property type="project" value="TreeGrafter"/>
</dbReference>
<proteinExistence type="predicted"/>
<dbReference type="GO" id="GO:0035770">
    <property type="term" value="C:ribonucleoprotein granule"/>
    <property type="evidence" value="ECO:0007669"/>
    <property type="project" value="TreeGrafter"/>
</dbReference>
<dbReference type="InterPro" id="IPR050870">
    <property type="entry name" value="FAST_kinase"/>
</dbReference>
<dbReference type="GO" id="GO:1901259">
    <property type="term" value="P:chloroplast rRNA processing"/>
    <property type="evidence" value="ECO:0007669"/>
    <property type="project" value="TreeGrafter"/>
</dbReference>
<dbReference type="OrthoDB" id="507543at2759"/>
<gene>
    <name evidence="2" type="ORF">C2E21_0835</name>
</gene>
<dbReference type="GO" id="GO:0003723">
    <property type="term" value="F:RNA binding"/>
    <property type="evidence" value="ECO:0007669"/>
    <property type="project" value="TreeGrafter"/>
</dbReference>
<comment type="caution">
    <text evidence="2">The sequence shown here is derived from an EMBL/GenBank/DDBJ whole genome shotgun (WGS) entry which is preliminary data.</text>
</comment>
<dbReference type="GO" id="GO:0009507">
    <property type="term" value="C:chloroplast"/>
    <property type="evidence" value="ECO:0007669"/>
    <property type="project" value="GOC"/>
</dbReference>
<feature type="compositionally biased region" description="Polar residues" evidence="1">
    <location>
        <begin position="346"/>
        <end position="361"/>
    </location>
</feature>
<evidence type="ECO:0000313" key="2">
    <source>
        <dbReference type="EMBL" id="PRW60481.1"/>
    </source>
</evidence>
<dbReference type="EMBL" id="LHPG02000002">
    <property type="protein sequence ID" value="PRW60481.1"/>
    <property type="molecule type" value="Genomic_DNA"/>
</dbReference>
<accession>A0A2P6U2D5</accession>
<dbReference type="GO" id="GO:0005759">
    <property type="term" value="C:mitochondrial matrix"/>
    <property type="evidence" value="ECO:0007669"/>
    <property type="project" value="TreeGrafter"/>
</dbReference>
<dbReference type="AlphaFoldDB" id="A0A2P6U2D5"/>
<dbReference type="PANTHER" id="PTHR21228:SF40">
    <property type="entry name" value="LD45607P"/>
    <property type="match status" value="1"/>
</dbReference>
<reference evidence="2 3" key="1">
    <citation type="journal article" date="2018" name="Plant J.">
        <title>Genome sequences of Chlorella sorokiniana UTEX 1602 and Micractinium conductrix SAG 241.80: implications to maltose excretion by a green alga.</title>
        <authorList>
            <person name="Arriola M.B."/>
            <person name="Velmurugan N."/>
            <person name="Zhang Y."/>
            <person name="Plunkett M.H."/>
            <person name="Hondzo H."/>
            <person name="Barney B.M."/>
        </authorList>
    </citation>
    <scope>NUCLEOTIDE SEQUENCE [LARGE SCALE GENOMIC DNA]</scope>
    <source>
        <strain evidence="3">UTEX 1602</strain>
    </source>
</reference>
<evidence type="ECO:0000313" key="3">
    <source>
        <dbReference type="Proteomes" id="UP000239899"/>
    </source>
</evidence>
<feature type="region of interest" description="Disordered" evidence="1">
    <location>
        <begin position="319"/>
        <end position="372"/>
    </location>
</feature>
<name>A0A2P6U2D5_CHLSO</name>
<dbReference type="GO" id="GO:0000963">
    <property type="term" value="P:mitochondrial RNA processing"/>
    <property type="evidence" value="ECO:0007669"/>
    <property type="project" value="TreeGrafter"/>
</dbReference>
<evidence type="ECO:0000256" key="1">
    <source>
        <dbReference type="SAM" id="MobiDB-lite"/>
    </source>
</evidence>
<organism evidence="2 3">
    <name type="scientific">Chlorella sorokiniana</name>
    <name type="common">Freshwater green alga</name>
    <dbReference type="NCBI Taxonomy" id="3076"/>
    <lineage>
        <taxon>Eukaryota</taxon>
        <taxon>Viridiplantae</taxon>
        <taxon>Chlorophyta</taxon>
        <taxon>core chlorophytes</taxon>
        <taxon>Trebouxiophyceae</taxon>
        <taxon>Chlorellales</taxon>
        <taxon>Chlorellaceae</taxon>
        <taxon>Chlorella clade</taxon>
        <taxon>Chlorella</taxon>
    </lineage>
</organism>
<dbReference type="Gene3D" id="3.40.50.2300">
    <property type="match status" value="1"/>
</dbReference>
<dbReference type="Proteomes" id="UP000239899">
    <property type="component" value="Unassembled WGS sequence"/>
</dbReference>
<sequence length="884" mass="94265">MPVQRPGRLEASWAAGSCPTAAPRPPHIALPAQRWRRQRRHRLAVQAGELPVVDWGRSQAQQCLFIDRSDTVRGRFAAGMLERIVAWRGCSRIIVGYSCGLEATPGSRLEWSTQAALFGVASGWQLRPHLFTAAKQQFEPDDVDKFELLICLDSGIEAEVLKQLSADRPAQPASYTPRICCLTDFLMYCSDDVLLRTGSTALLDRQLRGAVQLALPWLRPSAARIAAAAAAAAAADASGGGGGAATSSSEALPAVAVPAYMLPTGIPRPPLSASSYDAGGGECSPEAAMLAALRLPAVLPGLLRPFRGRLVVGVAAAVPRSGDGGSKQRPALRRPQPRPPPPPANKAQTTSPRRQQPSTAAQPGGTGSVLSGPQLTVQLQRAEPSQQVVRLVQQAGKLCNAFHFSAAVNRVAQLHRQQASASNFAAFAALLAFAEKHPAALDHVAVVQTVYAGGVLRHQLTPQQQAAWWERLVWAFGHKKLEPQHVSNGLWGWSRMGLPLHGQLAAAAKAATARLAEQMSPQNTANSLWAYGNAGWLLGSRAATALLQQLEQVLPQAKPQDVSNSLWAATKLGLQLSGSLKAAFVQALSRIIPEATSQALANILLACGTLGWSPGQRVLAAAVAAMQRLVASCTVEGQHVRNFLWGLAELQDLGASLPQTLPNLLEAAAGWAASRWGQLSALNVTDLCFDLARLGHRPGDDWIGSATARSVEWIAAKEVEGARFANFIWASSSWGHRLQRSELEQLVPAAVDSIRADWPEPGRGGALRLVGALARQEGFRVGPDFLAASAALEGRLLPLVLTDIDLVVAGRLHPEKGELPYLAGWASCLAAVGLRLPSQQLEALCSYAGQRLQQLNTGNRKQLGVAFETWDYQPGLALLARLRT</sequence>
<keyword evidence="3" id="KW-1185">Reference proteome</keyword>
<protein>
    <submittedName>
        <fullName evidence="2">RAP domain</fullName>
    </submittedName>
</protein>
<dbReference type="PANTHER" id="PTHR21228">
    <property type="entry name" value="FAST LEU-RICH DOMAIN-CONTAINING"/>
    <property type="match status" value="1"/>
</dbReference>